<proteinExistence type="predicted"/>
<protein>
    <submittedName>
        <fullName evidence="1">Uncharacterized protein</fullName>
    </submittedName>
</protein>
<reference evidence="1 2" key="1">
    <citation type="submission" date="2014-12" db="EMBL/GenBank/DDBJ databases">
        <title>Genome sequencing of Microbacterium hominis TPW29.</title>
        <authorList>
            <person name="Tan P.W."/>
            <person name="Chan K.-G."/>
        </authorList>
    </citation>
    <scope>NUCLEOTIDE SEQUENCE [LARGE SCALE GENOMIC DNA]</scope>
    <source>
        <strain evidence="1 2">TPW29</strain>
    </source>
</reference>
<dbReference type="AlphaFoldDB" id="A0A0B4D069"/>
<name>A0A0B4D069_9MICO</name>
<comment type="caution">
    <text evidence="1">The sequence shown here is derived from an EMBL/GenBank/DDBJ whole genome shotgun (WGS) entry which is preliminary data.</text>
</comment>
<dbReference type="Proteomes" id="UP000031202">
    <property type="component" value="Unassembled WGS sequence"/>
</dbReference>
<evidence type="ECO:0000313" key="1">
    <source>
        <dbReference type="EMBL" id="KIC57690.1"/>
    </source>
</evidence>
<dbReference type="EMBL" id="JWSZ01000011">
    <property type="protein sequence ID" value="KIC57690.1"/>
    <property type="molecule type" value="Genomic_DNA"/>
</dbReference>
<organism evidence="1 2">
    <name type="scientific">Microbacterium hominis</name>
    <dbReference type="NCBI Taxonomy" id="162426"/>
    <lineage>
        <taxon>Bacteria</taxon>
        <taxon>Bacillati</taxon>
        <taxon>Actinomycetota</taxon>
        <taxon>Actinomycetes</taxon>
        <taxon>Micrococcales</taxon>
        <taxon>Microbacteriaceae</taxon>
        <taxon>Microbacterium</taxon>
    </lineage>
</organism>
<accession>A0A0B4D069</accession>
<evidence type="ECO:0000313" key="2">
    <source>
        <dbReference type="Proteomes" id="UP000031202"/>
    </source>
</evidence>
<gene>
    <name evidence="1" type="ORF">RM52_08735</name>
</gene>
<sequence>METRERIRVGRVRRLAAGSLLAAGLIAGSIVGGAVAASAAPIGPCNIPEGIYAVSGEDYAVKNCRSTTVRLQLIIVDHGAVTHREACTAVAPGGSISILNGVPTLTARWSWTYC</sequence>